<dbReference type="InterPro" id="IPR023214">
    <property type="entry name" value="HAD_sf"/>
</dbReference>
<dbReference type="SFLD" id="SFLDS00003">
    <property type="entry name" value="Haloacid_Dehalogenase"/>
    <property type="match status" value="1"/>
</dbReference>
<evidence type="ECO:0000313" key="2">
    <source>
        <dbReference type="Proteomes" id="UP000291485"/>
    </source>
</evidence>
<dbReference type="GO" id="GO:0006281">
    <property type="term" value="P:DNA repair"/>
    <property type="evidence" value="ECO:0007669"/>
    <property type="project" value="TreeGrafter"/>
</dbReference>
<dbReference type="SUPFAM" id="SSF56784">
    <property type="entry name" value="HAD-like"/>
    <property type="match status" value="1"/>
</dbReference>
<keyword evidence="2" id="KW-1185">Reference proteome</keyword>
<dbReference type="InterPro" id="IPR050155">
    <property type="entry name" value="HAD-like_hydrolase_sf"/>
</dbReference>
<keyword evidence="1" id="KW-0378">Hydrolase</keyword>
<proteinExistence type="predicted"/>
<protein>
    <submittedName>
        <fullName evidence="1">Phosphonatase-like hydrolase</fullName>
    </submittedName>
</protein>
<accession>A0A4R0NNM7</accession>
<dbReference type="Pfam" id="PF13419">
    <property type="entry name" value="HAD_2"/>
    <property type="match status" value="1"/>
</dbReference>
<dbReference type="NCBIfam" id="TIGR03351">
    <property type="entry name" value="PhnX-like"/>
    <property type="match status" value="1"/>
</dbReference>
<sequence>MENISMVVFDMAGTTVNEDNLVYKTLLNAINDAGFELNLSQVLELGAGKEKRQAIRSLLANFYGEEDETLISKIYEAFIIELTNAYANEAILPQPNVIELFSKLKEKGILTVLNTGYDRNTACAIIDKLGWREGVEFDALVTATDVSRNRPDPDMIVFAMKRFNITDSKSVIKVGDSTIDIMEGQNAGCGMSIGITTGAHTGEQLKTSNPDMIVNDLSELMPLINRANNSIESFA</sequence>
<dbReference type="Proteomes" id="UP000291485">
    <property type="component" value="Unassembled WGS sequence"/>
</dbReference>
<dbReference type="OrthoDB" id="5504491at2"/>
<dbReference type="SFLD" id="SFLDG01135">
    <property type="entry name" value="C1.5.6:_HAD__Beta-PGM__Phospha"/>
    <property type="match status" value="1"/>
</dbReference>
<dbReference type="Gene3D" id="3.40.50.1000">
    <property type="entry name" value="HAD superfamily/HAD-like"/>
    <property type="match status" value="1"/>
</dbReference>
<dbReference type="InterPro" id="IPR022468">
    <property type="entry name" value="PhnX-like"/>
</dbReference>
<name>A0A4R0NNM7_9SPHI</name>
<dbReference type="PANTHER" id="PTHR43434">
    <property type="entry name" value="PHOSPHOGLYCOLATE PHOSPHATASE"/>
    <property type="match status" value="1"/>
</dbReference>
<reference evidence="1 2" key="1">
    <citation type="submission" date="2019-02" db="EMBL/GenBank/DDBJ databases">
        <title>Pedobacter sp. RP-3-11 sp. nov., isolated from Arctic soil.</title>
        <authorList>
            <person name="Dahal R.H."/>
        </authorList>
    </citation>
    <scope>NUCLEOTIDE SEQUENCE [LARGE SCALE GENOMIC DNA]</scope>
    <source>
        <strain evidence="1 2">RP-3-11</strain>
    </source>
</reference>
<gene>
    <name evidence="1" type="ORF">EZ449_19750</name>
</gene>
<dbReference type="AlphaFoldDB" id="A0A4R0NNM7"/>
<dbReference type="EMBL" id="SJSN01000020">
    <property type="protein sequence ID" value="TCD00785.1"/>
    <property type="molecule type" value="Genomic_DNA"/>
</dbReference>
<dbReference type="InterPro" id="IPR041492">
    <property type="entry name" value="HAD_2"/>
</dbReference>
<dbReference type="GO" id="GO:0005829">
    <property type="term" value="C:cytosol"/>
    <property type="evidence" value="ECO:0007669"/>
    <property type="project" value="TreeGrafter"/>
</dbReference>
<organism evidence="1 2">
    <name type="scientific">Pedobacter frigidisoli</name>
    <dbReference type="NCBI Taxonomy" id="2530455"/>
    <lineage>
        <taxon>Bacteria</taxon>
        <taxon>Pseudomonadati</taxon>
        <taxon>Bacteroidota</taxon>
        <taxon>Sphingobacteriia</taxon>
        <taxon>Sphingobacteriales</taxon>
        <taxon>Sphingobacteriaceae</taxon>
        <taxon>Pedobacter</taxon>
    </lineage>
</organism>
<comment type="caution">
    <text evidence="1">The sequence shown here is derived from an EMBL/GenBank/DDBJ whole genome shotgun (WGS) entry which is preliminary data.</text>
</comment>
<dbReference type="PANTHER" id="PTHR43434:SF19">
    <property type="entry name" value="PHOSPHONOACETALDEHYDE HYDROLASE"/>
    <property type="match status" value="1"/>
</dbReference>
<dbReference type="GO" id="GO:0008967">
    <property type="term" value="F:phosphoglycolate phosphatase activity"/>
    <property type="evidence" value="ECO:0007669"/>
    <property type="project" value="TreeGrafter"/>
</dbReference>
<dbReference type="SFLD" id="SFLDG01129">
    <property type="entry name" value="C1.5:_HAD__Beta-PGM__Phosphata"/>
    <property type="match status" value="1"/>
</dbReference>
<evidence type="ECO:0000313" key="1">
    <source>
        <dbReference type="EMBL" id="TCD00785.1"/>
    </source>
</evidence>
<dbReference type="InterPro" id="IPR036412">
    <property type="entry name" value="HAD-like_sf"/>
</dbReference>
<dbReference type="Gene3D" id="1.10.150.240">
    <property type="entry name" value="Putative phosphatase, domain 2"/>
    <property type="match status" value="1"/>
</dbReference>
<dbReference type="InterPro" id="IPR023198">
    <property type="entry name" value="PGP-like_dom2"/>
</dbReference>